<organism evidence="2 3">
    <name type="scientific">Pseudomonas lutea</name>
    <dbReference type="NCBI Taxonomy" id="243924"/>
    <lineage>
        <taxon>Bacteria</taxon>
        <taxon>Pseudomonadati</taxon>
        <taxon>Pseudomonadota</taxon>
        <taxon>Gammaproteobacteria</taxon>
        <taxon>Pseudomonadales</taxon>
        <taxon>Pseudomonadaceae</taxon>
        <taxon>Pseudomonas</taxon>
    </lineage>
</organism>
<dbReference type="Proteomes" id="UP000625247">
    <property type="component" value="Unassembled WGS sequence"/>
</dbReference>
<keyword evidence="3" id="KW-1185">Reference proteome</keyword>
<accession>A0ABR9ADX3</accession>
<dbReference type="Gene3D" id="2.30.140.50">
    <property type="entry name" value="Protein of unknown function DUF2790"/>
    <property type="match status" value="1"/>
</dbReference>
<feature type="signal peptide" evidence="1">
    <location>
        <begin position="1"/>
        <end position="18"/>
    </location>
</feature>
<sequence>MKVLAFAALSLVSVFAAAGELPATQHAPLTQVEQYNQHKGLDIAKVISTKTAQDPQKVDGPVQSTMVYVDHAGVTHSLDYTIMGYGRQNG</sequence>
<dbReference type="InterPro" id="IPR021245">
    <property type="entry name" value="DUF2790"/>
</dbReference>
<reference evidence="2 3" key="1">
    <citation type="journal article" date="2020" name="FEMS Microbiol. Ecol.">
        <title>Temporal dynamics of bacterial communities during seed development and maturation.</title>
        <authorList>
            <person name="Chesneau G."/>
            <person name="Torres-Cortes G."/>
            <person name="Briand M."/>
            <person name="Darrasse A."/>
            <person name="Preveaux A."/>
            <person name="Marais C."/>
            <person name="Jacques M.A."/>
            <person name="Shade A."/>
            <person name="Barret M."/>
        </authorList>
    </citation>
    <scope>NUCLEOTIDE SEQUENCE [LARGE SCALE GENOMIC DNA]</scope>
    <source>
        <strain evidence="2 3">CFBP13723</strain>
    </source>
</reference>
<dbReference type="Pfam" id="PF10976">
    <property type="entry name" value="DUF2790"/>
    <property type="match status" value="1"/>
</dbReference>
<evidence type="ECO:0000313" key="3">
    <source>
        <dbReference type="Proteomes" id="UP000625247"/>
    </source>
</evidence>
<feature type="chain" id="PRO_5045243443" evidence="1">
    <location>
        <begin position="19"/>
        <end position="90"/>
    </location>
</feature>
<evidence type="ECO:0000256" key="1">
    <source>
        <dbReference type="SAM" id="SignalP"/>
    </source>
</evidence>
<dbReference type="EMBL" id="JACYNP010000015">
    <property type="protein sequence ID" value="MBD8124273.1"/>
    <property type="molecule type" value="Genomic_DNA"/>
</dbReference>
<dbReference type="RefSeq" id="WP_191945960.1">
    <property type="nucleotide sequence ID" value="NZ_JACYNP010000015.1"/>
</dbReference>
<evidence type="ECO:0000313" key="2">
    <source>
        <dbReference type="EMBL" id="MBD8124273.1"/>
    </source>
</evidence>
<protein>
    <submittedName>
        <fullName evidence="2">DUF2790 domain-containing protein</fullName>
    </submittedName>
</protein>
<comment type="caution">
    <text evidence="2">The sequence shown here is derived from an EMBL/GenBank/DDBJ whole genome shotgun (WGS) entry which is preliminary data.</text>
</comment>
<keyword evidence="1" id="KW-0732">Signal</keyword>
<name>A0ABR9ADX3_9PSED</name>
<proteinExistence type="predicted"/>
<gene>
    <name evidence="2" type="ORF">IFT62_24005</name>
</gene>